<dbReference type="GO" id="GO:0045892">
    <property type="term" value="P:negative regulation of DNA-templated transcription"/>
    <property type="evidence" value="ECO:0007669"/>
    <property type="project" value="InterPro"/>
</dbReference>
<keyword evidence="2" id="KW-1185">Reference proteome</keyword>
<sequence>MERKVQIYDPAMCCDTGVCGPSVDPALTTLATAVHALKKEGYDVERYNLANHPAAFAENETVNGLLHQEGTEALPAVLVDGEVQKTGEYPTKEELTSWFELESKDLEVQQPKLTLDVQQVKGE</sequence>
<dbReference type="Pfam" id="PF06953">
    <property type="entry name" value="ArsD"/>
    <property type="match status" value="1"/>
</dbReference>
<accession>A0A841PM03</accession>
<dbReference type="InterPro" id="IPR010712">
    <property type="entry name" value="Arsenical-R_ArsD"/>
</dbReference>
<dbReference type="AlphaFoldDB" id="A0A841PM03"/>
<name>A0A841PM03_9BACL</name>
<evidence type="ECO:0000313" key="1">
    <source>
        <dbReference type="EMBL" id="MBB6449779.1"/>
    </source>
</evidence>
<protein>
    <submittedName>
        <fullName evidence="1">Sulfur carrier protein ThiS</fullName>
    </submittedName>
</protein>
<comment type="caution">
    <text evidence="1">The sequence shown here is derived from an EMBL/GenBank/DDBJ whole genome shotgun (WGS) entry which is preliminary data.</text>
</comment>
<proteinExistence type="predicted"/>
<dbReference type="RefSeq" id="WP_184403739.1">
    <property type="nucleotide sequence ID" value="NZ_JACHHJ010000002.1"/>
</dbReference>
<dbReference type="EMBL" id="JACHHJ010000002">
    <property type="protein sequence ID" value="MBB6449779.1"/>
    <property type="molecule type" value="Genomic_DNA"/>
</dbReference>
<dbReference type="Gene3D" id="3.40.30.10">
    <property type="entry name" value="Glutaredoxin"/>
    <property type="match status" value="1"/>
</dbReference>
<dbReference type="GO" id="GO:0046685">
    <property type="term" value="P:response to arsenic-containing substance"/>
    <property type="evidence" value="ECO:0007669"/>
    <property type="project" value="InterPro"/>
</dbReference>
<dbReference type="GO" id="GO:0003677">
    <property type="term" value="F:DNA binding"/>
    <property type="evidence" value="ECO:0007669"/>
    <property type="project" value="InterPro"/>
</dbReference>
<gene>
    <name evidence="1" type="ORF">HNR44_001757</name>
</gene>
<evidence type="ECO:0000313" key="2">
    <source>
        <dbReference type="Proteomes" id="UP000568839"/>
    </source>
</evidence>
<reference evidence="1 2" key="1">
    <citation type="submission" date="2020-08" db="EMBL/GenBank/DDBJ databases">
        <title>Genomic Encyclopedia of Type Strains, Phase IV (KMG-IV): sequencing the most valuable type-strain genomes for metagenomic binning, comparative biology and taxonomic classification.</title>
        <authorList>
            <person name="Goeker M."/>
        </authorList>
    </citation>
    <scope>NUCLEOTIDE SEQUENCE [LARGE SCALE GENOMIC DNA]</scope>
    <source>
        <strain evidence="1 2">DSM 21769</strain>
    </source>
</reference>
<organism evidence="1 2">
    <name type="scientific">Geomicrobium halophilum</name>
    <dbReference type="NCBI Taxonomy" id="549000"/>
    <lineage>
        <taxon>Bacteria</taxon>
        <taxon>Bacillati</taxon>
        <taxon>Bacillota</taxon>
        <taxon>Bacilli</taxon>
        <taxon>Bacillales</taxon>
        <taxon>Geomicrobium</taxon>
    </lineage>
</organism>
<dbReference type="NCBIfam" id="NF033727">
    <property type="entry name" value="chaperon_ArsD"/>
    <property type="match status" value="1"/>
</dbReference>
<dbReference type="Proteomes" id="UP000568839">
    <property type="component" value="Unassembled WGS sequence"/>
</dbReference>